<keyword evidence="2" id="KW-1185">Reference proteome</keyword>
<dbReference type="InParanoid" id="A0A316W883"/>
<evidence type="ECO:0000313" key="2">
    <source>
        <dbReference type="Proteomes" id="UP000245783"/>
    </source>
</evidence>
<evidence type="ECO:0000313" key="1">
    <source>
        <dbReference type="EMBL" id="PWN46089.1"/>
    </source>
</evidence>
<dbReference type="GeneID" id="37034601"/>
<accession>A0A316W883</accession>
<dbReference type="SUPFAM" id="SSF50978">
    <property type="entry name" value="WD40 repeat-like"/>
    <property type="match status" value="1"/>
</dbReference>
<dbReference type="EMBL" id="KZ819352">
    <property type="protein sequence ID" value="PWN46089.1"/>
    <property type="molecule type" value="Genomic_DNA"/>
</dbReference>
<dbReference type="AlphaFoldDB" id="A0A316W883"/>
<dbReference type="OrthoDB" id="340259at2759"/>
<dbReference type="InterPro" id="IPR036322">
    <property type="entry name" value="WD40_repeat_dom_sf"/>
</dbReference>
<dbReference type="RefSeq" id="XP_025373249.1">
    <property type="nucleotide sequence ID" value="XM_025512731.1"/>
</dbReference>
<reference evidence="1 2" key="1">
    <citation type="journal article" date="2018" name="Mol. Biol. Evol.">
        <title>Broad Genomic Sampling Reveals a Smut Pathogenic Ancestry of the Fungal Clade Ustilaginomycotina.</title>
        <authorList>
            <person name="Kijpornyongpan T."/>
            <person name="Mondo S.J."/>
            <person name="Barry K."/>
            <person name="Sandor L."/>
            <person name="Lee J."/>
            <person name="Lipzen A."/>
            <person name="Pangilinan J."/>
            <person name="LaButti K."/>
            <person name="Hainaut M."/>
            <person name="Henrissat B."/>
            <person name="Grigoriev I.V."/>
            <person name="Spatafora J.W."/>
            <person name="Aime M.C."/>
        </authorList>
    </citation>
    <scope>NUCLEOTIDE SEQUENCE [LARGE SCALE GENOMIC DNA]</scope>
    <source>
        <strain evidence="1 2">MCA 4658</strain>
    </source>
</reference>
<gene>
    <name evidence="1" type="ORF">IE81DRAFT_319470</name>
</gene>
<dbReference type="PANTHER" id="PTHR22806:SF0">
    <property type="entry name" value="NUCLEOPORIN NUP37"/>
    <property type="match status" value="1"/>
</dbReference>
<dbReference type="Proteomes" id="UP000245783">
    <property type="component" value="Unassembled WGS sequence"/>
</dbReference>
<name>A0A316W883_9BASI</name>
<dbReference type="GO" id="GO:0031080">
    <property type="term" value="C:nuclear pore outer ring"/>
    <property type="evidence" value="ECO:0007669"/>
    <property type="project" value="InterPro"/>
</dbReference>
<dbReference type="InterPro" id="IPR037626">
    <property type="entry name" value="NUP37"/>
</dbReference>
<sequence length="468" mass="49054">MDRETATRLSLPWRPVFCRACSTDAGAGLIAIVGESSISVVAAVPSHVGTGSDDVDLVTLVTFSIGALTTAVAWSPASKLHIKADATEQLEGGEASSGASMLAWDVELLITTNKSLSLLRASAWETASSSSPSVTEVLALSSPAVDVDWCHVEGYAAHAAVASADGTLSLLNLHATPSSVVPQSAKGSDPGYHELTQENETLLEEASHLFSKGLRSVRYHPSLARLLLVSDIAGTLHVLDWTESASTSYSGGLGNIDLRSSSLTPGRKVLLTVSSPKLLASNVMYRTRLHSAGKAEWRDEDSFGAALGTQWAIWDLKNAFGGTPALTGGLPNTASAGATVIARSGTESGGGLVFSHQNRSTFLTFSRAAVSSAKEVRLQLHEASIRRGRASEVFESSTGLDIPHSILTRTGAKGWRAGIAGPAIRDAAWVALPVQDEFAGTDRERIVVLLGDEVVVVPKHLGLDFLTA</sequence>
<dbReference type="STRING" id="1522189.A0A316W883"/>
<dbReference type="PANTHER" id="PTHR22806">
    <property type="entry name" value="NUCLEOPORIN NUP37 P37 -RELATED"/>
    <property type="match status" value="1"/>
</dbReference>
<protein>
    <submittedName>
        <fullName evidence="1">Uncharacterized protein</fullName>
    </submittedName>
</protein>
<organism evidence="1 2">
    <name type="scientific">Ceraceosorus guamensis</name>
    <dbReference type="NCBI Taxonomy" id="1522189"/>
    <lineage>
        <taxon>Eukaryota</taxon>
        <taxon>Fungi</taxon>
        <taxon>Dikarya</taxon>
        <taxon>Basidiomycota</taxon>
        <taxon>Ustilaginomycotina</taxon>
        <taxon>Exobasidiomycetes</taxon>
        <taxon>Ceraceosorales</taxon>
        <taxon>Ceraceosoraceae</taxon>
        <taxon>Ceraceosorus</taxon>
    </lineage>
</organism>
<proteinExistence type="predicted"/>